<protein>
    <recommendedName>
        <fullName evidence="4">Reverse transcriptase domain-containing protein</fullName>
    </recommendedName>
</protein>
<dbReference type="EMBL" id="LSMT01000393">
    <property type="protein sequence ID" value="PFX18781.1"/>
    <property type="molecule type" value="Genomic_DNA"/>
</dbReference>
<dbReference type="PANTHER" id="PTHR47027">
    <property type="entry name" value="REVERSE TRANSCRIPTASE DOMAIN-CONTAINING PROTEIN"/>
    <property type="match status" value="1"/>
</dbReference>
<evidence type="ECO:0008006" key="4">
    <source>
        <dbReference type="Google" id="ProtNLM"/>
    </source>
</evidence>
<dbReference type="STRING" id="50429.A0A2B4RME4"/>
<keyword evidence="3" id="KW-1185">Reference proteome</keyword>
<dbReference type="AlphaFoldDB" id="A0A2B4RME4"/>
<reference evidence="3" key="1">
    <citation type="journal article" date="2017" name="bioRxiv">
        <title>Comparative analysis of the genomes of Stylophora pistillata and Acropora digitifera provides evidence for extensive differences between species of corals.</title>
        <authorList>
            <person name="Voolstra C.R."/>
            <person name="Li Y."/>
            <person name="Liew Y.J."/>
            <person name="Baumgarten S."/>
            <person name="Zoccola D."/>
            <person name="Flot J.-F."/>
            <person name="Tambutte S."/>
            <person name="Allemand D."/>
            <person name="Aranda M."/>
        </authorList>
    </citation>
    <scope>NUCLEOTIDE SEQUENCE [LARGE SCALE GENOMIC DNA]</scope>
</reference>
<dbReference type="Proteomes" id="UP000225706">
    <property type="component" value="Unassembled WGS sequence"/>
</dbReference>
<organism evidence="2 3">
    <name type="scientific">Stylophora pistillata</name>
    <name type="common">Smooth cauliflower coral</name>
    <dbReference type="NCBI Taxonomy" id="50429"/>
    <lineage>
        <taxon>Eukaryota</taxon>
        <taxon>Metazoa</taxon>
        <taxon>Cnidaria</taxon>
        <taxon>Anthozoa</taxon>
        <taxon>Hexacorallia</taxon>
        <taxon>Scleractinia</taxon>
        <taxon>Astrocoeniina</taxon>
        <taxon>Pocilloporidae</taxon>
        <taxon>Stylophora</taxon>
    </lineage>
</organism>
<feature type="compositionally biased region" description="Polar residues" evidence="1">
    <location>
        <begin position="376"/>
        <end position="386"/>
    </location>
</feature>
<evidence type="ECO:0000313" key="3">
    <source>
        <dbReference type="Proteomes" id="UP000225706"/>
    </source>
</evidence>
<evidence type="ECO:0000313" key="2">
    <source>
        <dbReference type="EMBL" id="PFX18781.1"/>
    </source>
</evidence>
<name>A0A2B4RME4_STYPI</name>
<comment type="caution">
    <text evidence="2">The sequence shown here is derived from an EMBL/GenBank/DDBJ whole genome shotgun (WGS) entry which is preliminary data.</text>
</comment>
<feature type="compositionally biased region" description="Basic and acidic residues" evidence="1">
    <location>
        <begin position="387"/>
        <end position="397"/>
    </location>
</feature>
<sequence length="397" mass="45121">MRGAECSTDHYVVRSQLRLQLIFPRRKEPSKTPSMKLNTGKLKSEKHQQALEAAITATLESADNIGGEARKVEQMWTHMKETVLSTAVGVLGRPLRKTPDWFPEKEERIQPLLDEKTRIYNRHMRENSAATIIAFSEIKAKLQRELRAMKDKWWTPHRSGRHQNSVERAFLKLAKPARHSRSKIIVIATVLETMGANLNKGVCIKTRSDRKLFNLLTLKASSKTRELCERELLYADESALVAISHLDIQGIVDRFSAAAALFGLKINVSRTELLYHPPPDEPSECQEVLVDGDALKKSRHLTYLGSAVMNTNSADLEVDLRTQTAAKAFGSLQKRLWSRHDIKRKTKVKVYNAAILPRLLYSVESMTLYQRHIKKTIQSSDPSSAPDTRDTMARWCT</sequence>
<dbReference type="PANTHER" id="PTHR47027:SF20">
    <property type="entry name" value="REVERSE TRANSCRIPTASE-LIKE PROTEIN WITH RNA-DIRECTED DNA POLYMERASE DOMAIN"/>
    <property type="match status" value="1"/>
</dbReference>
<feature type="region of interest" description="Disordered" evidence="1">
    <location>
        <begin position="376"/>
        <end position="397"/>
    </location>
</feature>
<evidence type="ECO:0000256" key="1">
    <source>
        <dbReference type="SAM" id="MobiDB-lite"/>
    </source>
</evidence>
<proteinExistence type="predicted"/>
<accession>A0A2B4RME4</accession>
<gene>
    <name evidence="2" type="ORF">AWC38_SpisGene16836</name>
</gene>